<gene>
    <name evidence="2" type="ORF">BON30_28090</name>
</gene>
<dbReference type="AlphaFoldDB" id="A0A1L9B5F9"/>
<name>A0A1L9B5F9_9BACT</name>
<organism evidence="2 3">
    <name type="scientific">Cystobacter ferrugineus</name>
    <dbReference type="NCBI Taxonomy" id="83449"/>
    <lineage>
        <taxon>Bacteria</taxon>
        <taxon>Pseudomonadati</taxon>
        <taxon>Myxococcota</taxon>
        <taxon>Myxococcia</taxon>
        <taxon>Myxococcales</taxon>
        <taxon>Cystobacterineae</taxon>
        <taxon>Archangiaceae</taxon>
        <taxon>Cystobacter</taxon>
    </lineage>
</organism>
<dbReference type="GO" id="GO:0005737">
    <property type="term" value="C:cytoplasm"/>
    <property type="evidence" value="ECO:0007669"/>
    <property type="project" value="TreeGrafter"/>
</dbReference>
<keyword evidence="3" id="KW-1185">Reference proteome</keyword>
<dbReference type="PANTHER" id="PTHR48079:SF6">
    <property type="entry name" value="NAD(P)-BINDING DOMAIN-CONTAINING PROTEIN-RELATED"/>
    <property type="match status" value="1"/>
</dbReference>
<accession>A0A1L9B5F9</accession>
<protein>
    <submittedName>
        <fullName evidence="2">NAD-dependent epimerase</fullName>
    </submittedName>
</protein>
<dbReference type="InterPro" id="IPR051783">
    <property type="entry name" value="NAD(P)-dependent_oxidoreduct"/>
</dbReference>
<reference evidence="2 3" key="2">
    <citation type="submission" date="2016-12" db="EMBL/GenBank/DDBJ databases">
        <title>Draft Genome Sequence of Cystobacter ferrugineus Strain Cbfe23.</title>
        <authorList>
            <person name="Akbar S."/>
            <person name="Dowd S.E."/>
            <person name="Stevens D.C."/>
        </authorList>
    </citation>
    <scope>NUCLEOTIDE SEQUENCE [LARGE SCALE GENOMIC DNA]</scope>
    <source>
        <strain evidence="2 3">Cbfe23</strain>
    </source>
</reference>
<dbReference type="Proteomes" id="UP000182229">
    <property type="component" value="Unassembled WGS sequence"/>
</dbReference>
<dbReference type="STRING" id="83449.BON30_28090"/>
<dbReference type="RefSeq" id="WP_071901830.1">
    <property type="nucleotide sequence ID" value="NZ_MPIN01000008.1"/>
</dbReference>
<comment type="caution">
    <text evidence="2">The sequence shown here is derived from an EMBL/GenBank/DDBJ whole genome shotgun (WGS) entry which is preliminary data.</text>
</comment>
<dbReference type="Gene3D" id="3.40.50.720">
    <property type="entry name" value="NAD(P)-binding Rossmann-like Domain"/>
    <property type="match status" value="1"/>
</dbReference>
<dbReference type="EMBL" id="MPIN01000008">
    <property type="protein sequence ID" value="OJH37499.1"/>
    <property type="molecule type" value="Genomic_DNA"/>
</dbReference>
<evidence type="ECO:0000259" key="1">
    <source>
        <dbReference type="Pfam" id="PF01370"/>
    </source>
</evidence>
<dbReference type="PANTHER" id="PTHR48079">
    <property type="entry name" value="PROTEIN YEEZ"/>
    <property type="match status" value="1"/>
</dbReference>
<evidence type="ECO:0000313" key="2">
    <source>
        <dbReference type="EMBL" id="OJH37499.1"/>
    </source>
</evidence>
<dbReference type="InterPro" id="IPR036291">
    <property type="entry name" value="NAD(P)-bd_dom_sf"/>
</dbReference>
<dbReference type="SUPFAM" id="SSF51735">
    <property type="entry name" value="NAD(P)-binding Rossmann-fold domains"/>
    <property type="match status" value="1"/>
</dbReference>
<dbReference type="InterPro" id="IPR001509">
    <property type="entry name" value="Epimerase_deHydtase"/>
</dbReference>
<reference evidence="3" key="1">
    <citation type="submission" date="2016-11" db="EMBL/GenBank/DDBJ databases">
        <authorList>
            <person name="Shukria A."/>
            <person name="Stevens D.C."/>
        </authorList>
    </citation>
    <scope>NUCLEOTIDE SEQUENCE [LARGE SCALE GENOMIC DNA]</scope>
    <source>
        <strain evidence="3">Cbfe23</strain>
    </source>
</reference>
<evidence type="ECO:0000313" key="3">
    <source>
        <dbReference type="Proteomes" id="UP000182229"/>
    </source>
</evidence>
<dbReference type="GO" id="GO:0004029">
    <property type="term" value="F:aldehyde dehydrogenase (NAD+) activity"/>
    <property type="evidence" value="ECO:0007669"/>
    <property type="project" value="TreeGrafter"/>
</dbReference>
<sequence length="291" mass="30103">MKILVTGATGYIGSAVAGALAKAGHQVKGLARSDDAKRKLESLAIQPVRGDLTDAAGLSALVQDFDAVVWTATSNSEAVDAPAVAAVLDKLAGTGKTFLYTSGVWVHGGTRGDVADEDSPLNAAELVAWRPSVEKRVLATQGIRGIVIRPGIVYGRAGGIPGMLGSSAREGGAARFVGTGENHWPVVFVDDLADLYVRAVERASAGAILLAVQGPSFKVKDIAAAASEGAGAGGKTVAWPLEEARKQFGAFADALALDQKFSARRAEQSLGWAPRGPTIIEELRSGSYARR</sequence>
<dbReference type="Pfam" id="PF01370">
    <property type="entry name" value="Epimerase"/>
    <property type="match status" value="1"/>
</dbReference>
<feature type="domain" description="NAD-dependent epimerase/dehydratase" evidence="1">
    <location>
        <begin position="3"/>
        <end position="206"/>
    </location>
</feature>
<proteinExistence type="predicted"/>